<dbReference type="SUPFAM" id="SSF51338">
    <property type="entry name" value="Composite domain of metallo-dependent hydrolases"/>
    <property type="match status" value="1"/>
</dbReference>
<reference evidence="4" key="1">
    <citation type="submission" date="2021-12" db="EMBL/GenBank/DDBJ databases">
        <title>Discovery of the Pendulisporaceae a myxobacterial family with distinct sporulation behavior and unique specialized metabolism.</title>
        <authorList>
            <person name="Garcia R."/>
            <person name="Popoff A."/>
            <person name="Bader C.D."/>
            <person name="Loehr J."/>
            <person name="Walesch S."/>
            <person name="Walt C."/>
            <person name="Boldt J."/>
            <person name="Bunk B."/>
            <person name="Haeckl F.J.F.P.J."/>
            <person name="Gunesch A.P."/>
            <person name="Birkelbach J."/>
            <person name="Nuebel U."/>
            <person name="Pietschmann T."/>
            <person name="Bach T."/>
            <person name="Mueller R."/>
        </authorList>
    </citation>
    <scope>NUCLEOTIDE SEQUENCE</scope>
    <source>
        <strain evidence="4">MSr11367</strain>
    </source>
</reference>
<feature type="signal peptide" evidence="2">
    <location>
        <begin position="1"/>
        <end position="23"/>
    </location>
</feature>
<evidence type="ECO:0000256" key="1">
    <source>
        <dbReference type="ARBA" id="ARBA00009820"/>
    </source>
</evidence>
<evidence type="ECO:0000313" key="5">
    <source>
        <dbReference type="Proteomes" id="UP001374803"/>
    </source>
</evidence>
<keyword evidence="2" id="KW-0732">Signal</keyword>
<dbReference type="SUPFAM" id="SSF51556">
    <property type="entry name" value="Metallo-dependent hydrolases"/>
    <property type="match status" value="1"/>
</dbReference>
<organism evidence="4 5">
    <name type="scientific">Pendulispora rubella</name>
    <dbReference type="NCBI Taxonomy" id="2741070"/>
    <lineage>
        <taxon>Bacteria</taxon>
        <taxon>Pseudomonadati</taxon>
        <taxon>Myxococcota</taxon>
        <taxon>Myxococcia</taxon>
        <taxon>Myxococcales</taxon>
        <taxon>Sorangiineae</taxon>
        <taxon>Pendulisporaceae</taxon>
        <taxon>Pendulispora</taxon>
    </lineage>
</organism>
<accession>A0ABZ2LKU8</accession>
<evidence type="ECO:0000259" key="3">
    <source>
        <dbReference type="Pfam" id="PF01979"/>
    </source>
</evidence>
<sequence>MQKRVGKVSLAALGLLLSAFGPASCEREKTVSVTSTEGTNIAATVSPDGQRIVFDFRGALWSVARSGGEATRLTEPFLEPSRPHWSPVGDWIAFQAFTDNAFHIWIMRPDGSGLRQLTFGHGDDREPRFSPDGTRIAFSSDRGFEGTYDIWVVDVASGALSRWTSSPTDEFEPDWLAGGTELAYVVGTGATGASIQASALGGAARTLITAPAGMRLESPAVAADGRVAYTQLAPPPVAVGLPQAAEATLMVSGARVGTRTDVFPFHANWLNDRELLYTADGGIRIADLGAGSERSVAFRAELEAVVVPHYDRKARDFDSKEKRPVKGIAGPRLSPDGQKVVFQALNQIWVAGLGERPRAITSDRYFKVDPSWSPDGRKIAYSSDKAGTEDLYIFDLASGAEQRVTSLPGAEYASAWSPDGTKLAYQDQTTATFTVDIGSGNVRQVIGPIFAPSKPSWHASGATLAIAALKPYSRRFREGTSQILTVNVASGALTYTEPSPFRSISTRGDDGPVYSPDGKFVAFVSESALWIKPVDGNGVPNGEAVQVNDEATDAPSWSGDSQTLLYLSNGRLRTIARTGGAPRDIPLNLDWRPEIPEGRTVIHAGRFWDGRGPTVLTDVDIVIDANRIAQIRPHQADAQDAQDGRSVTRIDASAQTVVPGLWEAHTHHLLYGKYYGDRLGRLWLAYGVTSLNSVADPAYRAVEAKEAFESGERIGPRFFSTGEAIDGERIYYNMMRPVSGGDVQLARELSRAKALDYDMIKTYVRLPHVDQAKVTTFAHDTMGVYVASHYMPALQAYPVDAITHLSGTTRTGFPYTRSATGVSYRDMRDLLRESGMFGMTTTFNTTFYADDPGMVEDTRLLTLNTPWAQAALRAKRDTAQNTDPVLALSALHKEQDTVQSIRAAGGVMVAGTDSPLDDVATALHLNLRAQVKVGGVPPWQALQTATKLTAEVVGAGRDLGTLEKGKVADLVIVDGNPLVEINDLAKVKSVMKNGKLHTVESILAPFRSSTAAALSSPHRVLDPAPEAAHAAEKYWWHDPEQMLDDEHL</sequence>
<name>A0ABZ2LKU8_9BACT</name>
<dbReference type="SUPFAM" id="SSF82171">
    <property type="entry name" value="DPP6 N-terminal domain-like"/>
    <property type="match status" value="1"/>
</dbReference>
<comment type="similarity">
    <text evidence="1">Belongs to the TolB family.</text>
</comment>
<gene>
    <name evidence="4" type="ORF">LVJ94_25055</name>
</gene>
<feature type="domain" description="Amidohydrolase-related" evidence="3">
    <location>
        <begin position="883"/>
        <end position="996"/>
    </location>
</feature>
<dbReference type="Pfam" id="PF01979">
    <property type="entry name" value="Amidohydro_1"/>
    <property type="match status" value="1"/>
</dbReference>
<dbReference type="EMBL" id="CP089983">
    <property type="protein sequence ID" value="WXB10483.1"/>
    <property type="molecule type" value="Genomic_DNA"/>
</dbReference>
<dbReference type="Proteomes" id="UP001374803">
    <property type="component" value="Chromosome"/>
</dbReference>
<dbReference type="InterPro" id="IPR011042">
    <property type="entry name" value="6-blade_b-propeller_TolB-like"/>
</dbReference>
<dbReference type="Gene3D" id="2.120.10.30">
    <property type="entry name" value="TolB, C-terminal domain"/>
    <property type="match status" value="2"/>
</dbReference>
<dbReference type="Pfam" id="PF07676">
    <property type="entry name" value="PD40"/>
    <property type="match status" value="5"/>
</dbReference>
<feature type="chain" id="PRO_5046291533" evidence="2">
    <location>
        <begin position="24"/>
        <end position="1048"/>
    </location>
</feature>
<keyword evidence="5" id="KW-1185">Reference proteome</keyword>
<evidence type="ECO:0000256" key="2">
    <source>
        <dbReference type="SAM" id="SignalP"/>
    </source>
</evidence>
<dbReference type="Gene3D" id="3.20.20.140">
    <property type="entry name" value="Metal-dependent hydrolases"/>
    <property type="match status" value="1"/>
</dbReference>
<dbReference type="InterPro" id="IPR011059">
    <property type="entry name" value="Metal-dep_hydrolase_composite"/>
</dbReference>
<dbReference type="Gene3D" id="2.30.40.10">
    <property type="entry name" value="Urease, subunit C, domain 1"/>
    <property type="match status" value="1"/>
</dbReference>
<dbReference type="PANTHER" id="PTHR36842">
    <property type="entry name" value="PROTEIN TOLB HOMOLOG"/>
    <property type="match status" value="1"/>
</dbReference>
<dbReference type="RefSeq" id="WP_394840157.1">
    <property type="nucleotide sequence ID" value="NZ_CP089929.1"/>
</dbReference>
<dbReference type="InterPro" id="IPR011659">
    <property type="entry name" value="WD40"/>
</dbReference>
<dbReference type="InterPro" id="IPR006680">
    <property type="entry name" value="Amidohydro-rel"/>
</dbReference>
<evidence type="ECO:0000313" key="4">
    <source>
        <dbReference type="EMBL" id="WXB10483.1"/>
    </source>
</evidence>
<proteinExistence type="inferred from homology"/>
<dbReference type="PANTHER" id="PTHR36842:SF1">
    <property type="entry name" value="PROTEIN TOLB"/>
    <property type="match status" value="1"/>
</dbReference>
<protein>
    <submittedName>
        <fullName evidence="4">Amidohydrolase family protein</fullName>
    </submittedName>
</protein>
<dbReference type="InterPro" id="IPR032466">
    <property type="entry name" value="Metal_Hydrolase"/>
</dbReference>